<proteinExistence type="predicted"/>
<dbReference type="Pfam" id="PF12680">
    <property type="entry name" value="SnoaL_2"/>
    <property type="match status" value="1"/>
</dbReference>
<name>A0A5B8U3B5_9ACTN</name>
<dbReference type="Proteomes" id="UP000321805">
    <property type="component" value="Chromosome"/>
</dbReference>
<evidence type="ECO:0000259" key="1">
    <source>
        <dbReference type="Pfam" id="PF12680"/>
    </source>
</evidence>
<dbReference type="AlphaFoldDB" id="A0A5B8U3B5"/>
<gene>
    <name evidence="2" type="ORF">FSW04_07635</name>
</gene>
<dbReference type="InterPro" id="IPR032710">
    <property type="entry name" value="NTF2-like_dom_sf"/>
</dbReference>
<protein>
    <submittedName>
        <fullName evidence="2">Nuclear transport factor 2 family protein</fullName>
    </submittedName>
</protein>
<feature type="domain" description="SnoaL-like" evidence="1">
    <location>
        <begin position="9"/>
        <end position="97"/>
    </location>
</feature>
<dbReference type="SUPFAM" id="SSF54427">
    <property type="entry name" value="NTF2-like"/>
    <property type="match status" value="1"/>
</dbReference>
<dbReference type="EMBL" id="CP042430">
    <property type="protein sequence ID" value="QEC47463.1"/>
    <property type="molecule type" value="Genomic_DNA"/>
</dbReference>
<evidence type="ECO:0000313" key="3">
    <source>
        <dbReference type="Proteomes" id="UP000321805"/>
    </source>
</evidence>
<keyword evidence="3" id="KW-1185">Reference proteome</keyword>
<organism evidence="2 3">
    <name type="scientific">Baekduia soli</name>
    <dbReference type="NCBI Taxonomy" id="496014"/>
    <lineage>
        <taxon>Bacteria</taxon>
        <taxon>Bacillati</taxon>
        <taxon>Actinomycetota</taxon>
        <taxon>Thermoleophilia</taxon>
        <taxon>Solirubrobacterales</taxon>
        <taxon>Baekduiaceae</taxon>
        <taxon>Baekduia</taxon>
    </lineage>
</organism>
<dbReference type="InterPro" id="IPR037401">
    <property type="entry name" value="SnoaL-like"/>
</dbReference>
<dbReference type="RefSeq" id="WP_146917944.1">
    <property type="nucleotide sequence ID" value="NZ_CP042430.1"/>
</dbReference>
<dbReference type="Gene3D" id="3.10.450.50">
    <property type="match status" value="1"/>
</dbReference>
<evidence type="ECO:0000313" key="2">
    <source>
        <dbReference type="EMBL" id="QEC47463.1"/>
    </source>
</evidence>
<sequence>MTAPAPHPFRAAVEAGDIEAAIATLAPGIVFHSPAVFHPYVGRDTVAALLRLVFETFEDFRYTDEIGGSDGTEALVFRAAVGGRELEGLDLLRTGSDGLVQDFTVMIRPLSGLLALAQALGPKVEAAGLKATGA</sequence>
<reference evidence="2 3" key="1">
    <citation type="journal article" date="2018" name="J. Microbiol.">
        <title>Baekduia soli gen. nov., sp. nov., a novel bacterium isolated from the soil of Baekdu Mountain and proposal of a novel family name, Baekduiaceae fam. nov.</title>
        <authorList>
            <person name="An D.S."/>
            <person name="Siddiqi M.Z."/>
            <person name="Kim K.H."/>
            <person name="Yu H.S."/>
            <person name="Im W.T."/>
        </authorList>
    </citation>
    <scope>NUCLEOTIDE SEQUENCE [LARGE SCALE GENOMIC DNA]</scope>
    <source>
        <strain evidence="2 3">BR7-21</strain>
    </source>
</reference>
<dbReference type="OrthoDB" id="1163083at2"/>
<accession>A0A5B8U3B5</accession>
<dbReference type="KEGG" id="bsol:FSW04_07635"/>